<evidence type="ECO:0000313" key="1">
    <source>
        <dbReference type="EMBL" id="KMZ58979.1"/>
    </source>
</evidence>
<keyword evidence="2" id="KW-1185">Reference proteome</keyword>
<name>A0A0K9NQB3_ZOSMR</name>
<proteinExistence type="predicted"/>
<reference evidence="2" key="1">
    <citation type="journal article" date="2016" name="Nature">
        <title>The genome of the seagrass Zostera marina reveals angiosperm adaptation to the sea.</title>
        <authorList>
            <person name="Olsen J.L."/>
            <person name="Rouze P."/>
            <person name="Verhelst B."/>
            <person name="Lin Y.-C."/>
            <person name="Bayer T."/>
            <person name="Collen J."/>
            <person name="Dattolo E."/>
            <person name="De Paoli E."/>
            <person name="Dittami S."/>
            <person name="Maumus F."/>
            <person name="Michel G."/>
            <person name="Kersting A."/>
            <person name="Lauritano C."/>
            <person name="Lohaus R."/>
            <person name="Toepel M."/>
            <person name="Tonon T."/>
            <person name="Vanneste K."/>
            <person name="Amirebrahimi M."/>
            <person name="Brakel J."/>
            <person name="Bostroem C."/>
            <person name="Chovatia M."/>
            <person name="Grimwood J."/>
            <person name="Jenkins J.W."/>
            <person name="Jueterbock A."/>
            <person name="Mraz A."/>
            <person name="Stam W.T."/>
            <person name="Tice H."/>
            <person name="Bornberg-Bauer E."/>
            <person name="Green P.J."/>
            <person name="Pearson G.A."/>
            <person name="Procaccini G."/>
            <person name="Duarte C.M."/>
            <person name="Schmutz J."/>
            <person name="Reusch T.B.H."/>
            <person name="Van de Peer Y."/>
        </authorList>
    </citation>
    <scope>NUCLEOTIDE SEQUENCE [LARGE SCALE GENOMIC DNA]</scope>
    <source>
        <strain evidence="2">cv. Finnish</strain>
    </source>
</reference>
<sequence length="99" mass="11413">MDLEMHEYGNTIVDGEDNRAQNIDSHNGLFACGKKKDMDLHTTDRLSNYEDRDGRLNNDNLDVDCIRIIEQPKVGMKFDSIKEAEDIYYAYAGRKGFCM</sequence>
<organism evidence="1 2">
    <name type="scientific">Zostera marina</name>
    <name type="common">Eelgrass</name>
    <dbReference type="NCBI Taxonomy" id="29655"/>
    <lineage>
        <taxon>Eukaryota</taxon>
        <taxon>Viridiplantae</taxon>
        <taxon>Streptophyta</taxon>
        <taxon>Embryophyta</taxon>
        <taxon>Tracheophyta</taxon>
        <taxon>Spermatophyta</taxon>
        <taxon>Magnoliopsida</taxon>
        <taxon>Liliopsida</taxon>
        <taxon>Zosteraceae</taxon>
        <taxon>Zostera</taxon>
    </lineage>
</organism>
<dbReference type="Proteomes" id="UP000036987">
    <property type="component" value="Unassembled WGS sequence"/>
</dbReference>
<dbReference type="OrthoDB" id="747268at2759"/>
<comment type="caution">
    <text evidence="1">The sequence shown here is derived from an EMBL/GenBank/DDBJ whole genome shotgun (WGS) entry which is preliminary data.</text>
</comment>
<dbReference type="EMBL" id="LFYR01001841">
    <property type="protein sequence ID" value="KMZ58979.1"/>
    <property type="molecule type" value="Genomic_DNA"/>
</dbReference>
<gene>
    <name evidence="1" type="ORF">ZOSMA_71G00540</name>
</gene>
<accession>A0A0K9NQB3</accession>
<dbReference type="AlphaFoldDB" id="A0A0K9NQB3"/>
<protein>
    <submittedName>
        <fullName evidence="1">Uncharacterized protein</fullName>
    </submittedName>
</protein>
<evidence type="ECO:0000313" key="2">
    <source>
        <dbReference type="Proteomes" id="UP000036987"/>
    </source>
</evidence>